<dbReference type="SUPFAM" id="SSF51679">
    <property type="entry name" value="Bacterial luciferase-like"/>
    <property type="match status" value="1"/>
</dbReference>
<dbReference type="InterPro" id="IPR036661">
    <property type="entry name" value="Luciferase-like_sf"/>
</dbReference>
<dbReference type="Gene3D" id="3.20.20.30">
    <property type="entry name" value="Luciferase-like domain"/>
    <property type="match status" value="1"/>
</dbReference>
<keyword evidence="1" id="KW-0560">Oxidoreductase</keyword>
<keyword evidence="2" id="KW-0503">Monooxygenase</keyword>
<accession>A0ABW1CSD1</accession>
<gene>
    <name evidence="4" type="ORF">ACFPZ3_28005</name>
</gene>
<dbReference type="RefSeq" id="WP_379517223.1">
    <property type="nucleotide sequence ID" value="NZ_JBHSPA010000031.1"/>
</dbReference>
<dbReference type="EMBL" id="JBHSPA010000031">
    <property type="protein sequence ID" value="MFC5827721.1"/>
    <property type="molecule type" value="Genomic_DNA"/>
</dbReference>
<dbReference type="Pfam" id="PF00296">
    <property type="entry name" value="Bac_luciferase"/>
    <property type="match status" value="1"/>
</dbReference>
<evidence type="ECO:0000313" key="4">
    <source>
        <dbReference type="EMBL" id="MFC5827721.1"/>
    </source>
</evidence>
<name>A0ABW1CSD1_9ACTN</name>
<evidence type="ECO:0000256" key="1">
    <source>
        <dbReference type="ARBA" id="ARBA00023002"/>
    </source>
</evidence>
<keyword evidence="5" id="KW-1185">Reference proteome</keyword>
<dbReference type="Proteomes" id="UP001596058">
    <property type="component" value="Unassembled WGS sequence"/>
</dbReference>
<evidence type="ECO:0000256" key="2">
    <source>
        <dbReference type="ARBA" id="ARBA00023033"/>
    </source>
</evidence>
<dbReference type="InterPro" id="IPR050766">
    <property type="entry name" value="Bact_Lucif_Oxidored"/>
</dbReference>
<protein>
    <submittedName>
        <fullName evidence="4">LLM class flavin-dependent oxidoreductase</fullName>
    </submittedName>
</protein>
<reference evidence="5" key="1">
    <citation type="journal article" date="2019" name="Int. J. Syst. Evol. Microbiol.">
        <title>The Global Catalogue of Microorganisms (GCM) 10K type strain sequencing project: providing services to taxonomists for standard genome sequencing and annotation.</title>
        <authorList>
            <consortium name="The Broad Institute Genomics Platform"/>
            <consortium name="The Broad Institute Genome Sequencing Center for Infectious Disease"/>
            <person name="Wu L."/>
            <person name="Ma J."/>
        </authorList>
    </citation>
    <scope>NUCLEOTIDE SEQUENCE [LARGE SCALE GENOMIC DNA]</scope>
    <source>
        <strain evidence="5">CCUG 53903</strain>
    </source>
</reference>
<dbReference type="InterPro" id="IPR011251">
    <property type="entry name" value="Luciferase-like_dom"/>
</dbReference>
<evidence type="ECO:0000259" key="3">
    <source>
        <dbReference type="Pfam" id="PF00296"/>
    </source>
</evidence>
<evidence type="ECO:0000313" key="5">
    <source>
        <dbReference type="Proteomes" id="UP001596058"/>
    </source>
</evidence>
<dbReference type="PANTHER" id="PTHR30137:SF8">
    <property type="entry name" value="BLR5498 PROTEIN"/>
    <property type="match status" value="1"/>
</dbReference>
<dbReference type="PANTHER" id="PTHR30137">
    <property type="entry name" value="LUCIFERASE-LIKE MONOOXYGENASE"/>
    <property type="match status" value="1"/>
</dbReference>
<comment type="caution">
    <text evidence="4">The sequence shown here is derived from an EMBL/GenBank/DDBJ whole genome shotgun (WGS) entry which is preliminary data.</text>
</comment>
<organism evidence="4 5">
    <name type="scientific">Nonomuraea insulae</name>
    <dbReference type="NCBI Taxonomy" id="1616787"/>
    <lineage>
        <taxon>Bacteria</taxon>
        <taxon>Bacillati</taxon>
        <taxon>Actinomycetota</taxon>
        <taxon>Actinomycetes</taxon>
        <taxon>Streptosporangiales</taxon>
        <taxon>Streptosporangiaceae</taxon>
        <taxon>Nonomuraea</taxon>
    </lineage>
</organism>
<feature type="domain" description="Luciferase-like" evidence="3">
    <location>
        <begin position="9"/>
        <end position="291"/>
    </location>
</feature>
<proteinExistence type="predicted"/>
<sequence length="328" mass="35583">MISSVYLLILGDHLPDPHTGKAPSERDRIRAMVDQAVVAEEAGFTGVAIGEHHFTRYIVSAPGLLLATIAARTTTLRLSTGVTLLAHHDPVRVAEELATLDVLSNGRAELIVARGVSKETDAAFGIAPSDLAPRFYEYLRLLLKLLQEKNVSWHGTFRGPLENVTTTPRPIQKPHPTLWVGSASAASAEFAAELGMPLMLPSTLRDPSIYVDVVADYRRDRPGRVALPSHVFVAGNGARERWRPYLEAYASFASPWRGDGKAIDIDTLMEGAAICGDPSEVADRLNAQRKLLGLDAHLVLIDIGGLPRDEVLAAIRLFGEKVIPQLTA</sequence>